<dbReference type="GO" id="GO:0015087">
    <property type="term" value="F:cobalt ion transmembrane transporter activity"/>
    <property type="evidence" value="ECO:0007669"/>
    <property type="project" value="TreeGrafter"/>
</dbReference>
<keyword evidence="8" id="KW-0406">Ion transport</keyword>
<evidence type="ECO:0000256" key="6">
    <source>
        <dbReference type="ARBA" id="ARBA00022842"/>
    </source>
</evidence>
<keyword evidence="3" id="KW-0813">Transport</keyword>
<evidence type="ECO:0000256" key="1">
    <source>
        <dbReference type="ARBA" id="ARBA00004651"/>
    </source>
</evidence>
<evidence type="ECO:0000256" key="10">
    <source>
        <dbReference type="ARBA" id="ARBA00034269"/>
    </source>
</evidence>
<accession>A0A086ARP8</accession>
<evidence type="ECO:0000256" key="3">
    <source>
        <dbReference type="ARBA" id="ARBA00022448"/>
    </source>
</evidence>
<dbReference type="InterPro" id="IPR002523">
    <property type="entry name" value="MgTranspt_CorA/ZnTranspt_ZntB"/>
</dbReference>
<reference evidence="14 16" key="2">
    <citation type="submission" date="2016-11" db="EMBL/GenBank/DDBJ databases">
        <title>Whole genomes of Flavobacteriaceae.</title>
        <authorList>
            <person name="Stine C."/>
            <person name="Li C."/>
            <person name="Tadesse D."/>
        </authorList>
    </citation>
    <scope>NUCLEOTIDE SEQUENCE [LARGE SCALE GENOMIC DNA]</scope>
    <source>
        <strain evidence="14 16">ATCC 29551</strain>
    </source>
</reference>
<evidence type="ECO:0000313" key="14">
    <source>
        <dbReference type="EMBL" id="OXA96505.1"/>
    </source>
</evidence>
<dbReference type="Pfam" id="PF01544">
    <property type="entry name" value="CorA"/>
    <property type="match status" value="1"/>
</dbReference>
<keyword evidence="4" id="KW-1003">Cell membrane</keyword>
<keyword evidence="7 12" id="KW-1133">Transmembrane helix</keyword>
<dbReference type="Proteomes" id="UP000028712">
    <property type="component" value="Unassembled WGS sequence"/>
</dbReference>
<feature type="transmembrane region" description="Helical" evidence="12">
    <location>
        <begin position="271"/>
        <end position="291"/>
    </location>
</feature>
<protein>
    <recommendedName>
        <fullName evidence="17">Magnesium transporter CorA</fullName>
    </recommendedName>
</protein>
<dbReference type="InterPro" id="IPR045861">
    <property type="entry name" value="CorA_cytoplasmic_dom"/>
</dbReference>
<dbReference type="GO" id="GO:0050897">
    <property type="term" value="F:cobalt ion binding"/>
    <property type="evidence" value="ECO:0007669"/>
    <property type="project" value="TreeGrafter"/>
</dbReference>
<evidence type="ECO:0000256" key="12">
    <source>
        <dbReference type="SAM" id="Phobius"/>
    </source>
</evidence>
<dbReference type="STRING" id="991.IW20_02440"/>
<evidence type="ECO:0000256" key="7">
    <source>
        <dbReference type="ARBA" id="ARBA00022989"/>
    </source>
</evidence>
<organism evidence="13 15">
    <name type="scientific">Flavobacterium hydatis</name>
    <name type="common">Cytophaga aquatilis</name>
    <dbReference type="NCBI Taxonomy" id="991"/>
    <lineage>
        <taxon>Bacteria</taxon>
        <taxon>Pseudomonadati</taxon>
        <taxon>Bacteroidota</taxon>
        <taxon>Flavobacteriia</taxon>
        <taxon>Flavobacteriales</taxon>
        <taxon>Flavobacteriaceae</taxon>
        <taxon>Flavobacterium</taxon>
    </lineage>
</organism>
<comment type="catalytic activity">
    <reaction evidence="10">
        <text>Mg(2+)(in) = Mg(2+)(out)</text>
        <dbReference type="Rhea" id="RHEA:29827"/>
        <dbReference type="ChEBI" id="CHEBI:18420"/>
    </reaction>
</comment>
<dbReference type="SUPFAM" id="SSF143865">
    <property type="entry name" value="CorA soluble domain-like"/>
    <property type="match status" value="1"/>
</dbReference>
<dbReference type="EMBL" id="MUGY01000004">
    <property type="protein sequence ID" value="OXA96505.1"/>
    <property type="molecule type" value="Genomic_DNA"/>
</dbReference>
<evidence type="ECO:0000256" key="11">
    <source>
        <dbReference type="ARBA" id="ARBA00045497"/>
    </source>
</evidence>
<dbReference type="Gene3D" id="1.20.58.340">
    <property type="entry name" value="Magnesium transport protein CorA, transmembrane region"/>
    <property type="match status" value="2"/>
</dbReference>
<comment type="similarity">
    <text evidence="2">Belongs to the CorA metal ion transporter (MIT) (TC 1.A.35) family.</text>
</comment>
<dbReference type="RefSeq" id="WP_035618271.1">
    <property type="nucleotide sequence ID" value="NZ_JBEWQG010000001.1"/>
</dbReference>
<dbReference type="FunFam" id="1.20.58.340:FF:000004">
    <property type="entry name" value="Magnesium transport protein CorA"/>
    <property type="match status" value="1"/>
</dbReference>
<evidence type="ECO:0000256" key="5">
    <source>
        <dbReference type="ARBA" id="ARBA00022692"/>
    </source>
</evidence>
<reference evidence="13 15" key="1">
    <citation type="submission" date="2014-07" db="EMBL/GenBank/DDBJ databases">
        <title>Genome of Flavobacterium hydatis DSM 2063.</title>
        <authorList>
            <person name="Pipes S.E."/>
            <person name="Stropko S.J."/>
            <person name="Newman J.D."/>
        </authorList>
    </citation>
    <scope>NUCLEOTIDE SEQUENCE [LARGE SCALE GENOMIC DNA]</scope>
    <source>
        <strain evidence="13 15">DSM 2063</strain>
    </source>
</reference>
<dbReference type="eggNOG" id="COG0598">
    <property type="taxonomic scope" value="Bacteria"/>
</dbReference>
<evidence type="ECO:0000256" key="8">
    <source>
        <dbReference type="ARBA" id="ARBA00023065"/>
    </source>
</evidence>
<comment type="caution">
    <text evidence="13">The sequence shown here is derived from an EMBL/GenBank/DDBJ whole genome shotgun (WGS) entry which is preliminary data.</text>
</comment>
<comment type="function">
    <text evidence="11">Mediates influx of magnesium ions. Alternates between open and closed states. Activated by low cytoplasmic Mg(2+) levels. Inactive when cytoplasmic Mg(2+) levels are high.</text>
</comment>
<evidence type="ECO:0000256" key="9">
    <source>
        <dbReference type="ARBA" id="ARBA00023136"/>
    </source>
</evidence>
<gene>
    <name evidence="14" type="ORF">B0A62_04380</name>
    <name evidence="13" type="ORF">IW20_02440</name>
</gene>
<dbReference type="InterPro" id="IPR045863">
    <property type="entry name" value="CorA_TM1_TM2"/>
</dbReference>
<dbReference type="EMBL" id="JPRM01000003">
    <property type="protein sequence ID" value="KFF19362.1"/>
    <property type="molecule type" value="Genomic_DNA"/>
</dbReference>
<evidence type="ECO:0000256" key="2">
    <source>
        <dbReference type="ARBA" id="ARBA00009765"/>
    </source>
</evidence>
<dbReference type="GO" id="GO:0000287">
    <property type="term" value="F:magnesium ion binding"/>
    <property type="evidence" value="ECO:0007669"/>
    <property type="project" value="TreeGrafter"/>
</dbReference>
<evidence type="ECO:0000313" key="15">
    <source>
        <dbReference type="Proteomes" id="UP000028712"/>
    </source>
</evidence>
<keyword evidence="16" id="KW-1185">Reference proteome</keyword>
<dbReference type="Gene3D" id="3.30.460.20">
    <property type="entry name" value="CorA soluble domain-like"/>
    <property type="match status" value="1"/>
</dbReference>
<keyword evidence="5 12" id="KW-0812">Transmembrane</keyword>
<evidence type="ECO:0000313" key="13">
    <source>
        <dbReference type="EMBL" id="KFF19362.1"/>
    </source>
</evidence>
<dbReference type="GO" id="GO:0015095">
    <property type="term" value="F:magnesium ion transmembrane transporter activity"/>
    <property type="evidence" value="ECO:0007669"/>
    <property type="project" value="TreeGrafter"/>
</dbReference>
<dbReference type="Proteomes" id="UP000198424">
    <property type="component" value="Unassembled WGS sequence"/>
</dbReference>
<name>A0A086ARP8_FLAHY</name>
<dbReference type="OrthoDB" id="9803416at2"/>
<dbReference type="PANTHER" id="PTHR46494:SF1">
    <property type="entry name" value="CORA FAMILY METAL ION TRANSPORTER (EUROFUNG)"/>
    <property type="match status" value="1"/>
</dbReference>
<sequence>MTKNISEKSFESFHWLDIKGPTEAQLEDIAKKYNLEVFPVKDSLEHGHLPKIEKIKNYDFIILRAYTANEFDNNSTVEELSNKVAFFYNESQLITIHRTPFLFLEDIFKSDLKCKSVYELVIHIFKEIVKTYDAPSQWQTDQVDEVEKTIFLKKENKISLEDLYFQKAETRISKKLLVLTQNVINKIQVPDENLSALEDVKDNLVRLILAYEEAMEDAINLMNTFLSVTAQKNNDVVKLLTVFSAFFLPLTFLVGVYGMNFKFMPELEWKYGYLYAIIFMFVMCVFIYIWFKKKNIM</sequence>
<dbReference type="AlphaFoldDB" id="A0A086ARP8"/>
<keyword evidence="6" id="KW-0460">Magnesium</keyword>
<feature type="transmembrane region" description="Helical" evidence="12">
    <location>
        <begin position="239"/>
        <end position="259"/>
    </location>
</feature>
<comment type="subcellular location">
    <subcellularLocation>
        <location evidence="1">Cell membrane</location>
        <topology evidence="1">Multi-pass membrane protein</topology>
    </subcellularLocation>
</comment>
<evidence type="ECO:0000256" key="4">
    <source>
        <dbReference type="ARBA" id="ARBA00022475"/>
    </source>
</evidence>
<dbReference type="GO" id="GO:0005886">
    <property type="term" value="C:plasma membrane"/>
    <property type="evidence" value="ECO:0007669"/>
    <property type="project" value="UniProtKB-SubCell"/>
</dbReference>
<proteinExistence type="inferred from homology"/>
<keyword evidence="9 12" id="KW-0472">Membrane</keyword>
<evidence type="ECO:0000313" key="16">
    <source>
        <dbReference type="Proteomes" id="UP000198424"/>
    </source>
</evidence>
<dbReference type="PANTHER" id="PTHR46494">
    <property type="entry name" value="CORA FAMILY METAL ION TRANSPORTER (EUROFUNG)"/>
    <property type="match status" value="1"/>
</dbReference>
<dbReference type="SUPFAM" id="SSF144083">
    <property type="entry name" value="Magnesium transport protein CorA, transmembrane region"/>
    <property type="match status" value="1"/>
</dbReference>
<evidence type="ECO:0008006" key="17">
    <source>
        <dbReference type="Google" id="ProtNLM"/>
    </source>
</evidence>